<dbReference type="Pfam" id="PF14559">
    <property type="entry name" value="TPR_19"/>
    <property type="match status" value="1"/>
</dbReference>
<feature type="transmembrane region" description="Helical" evidence="6">
    <location>
        <begin position="430"/>
        <end position="454"/>
    </location>
</feature>
<evidence type="ECO:0000256" key="1">
    <source>
        <dbReference type="ARBA" id="ARBA00004141"/>
    </source>
</evidence>
<feature type="transmembrane region" description="Helical" evidence="6">
    <location>
        <begin position="402"/>
        <end position="418"/>
    </location>
</feature>
<dbReference type="PANTHER" id="PTHR37422:SF13">
    <property type="entry name" value="LIPOPOLYSACCHARIDE BIOSYNTHESIS PROTEIN PA4999-RELATED"/>
    <property type="match status" value="1"/>
</dbReference>
<dbReference type="GO" id="GO:0016020">
    <property type="term" value="C:membrane"/>
    <property type="evidence" value="ECO:0007669"/>
    <property type="project" value="UniProtKB-SubCell"/>
</dbReference>
<dbReference type="InterPro" id="IPR011990">
    <property type="entry name" value="TPR-like_helical_dom_sf"/>
</dbReference>
<feature type="repeat" description="TPR" evidence="5">
    <location>
        <begin position="542"/>
        <end position="575"/>
    </location>
</feature>
<keyword evidence="3 6" id="KW-1133">Transmembrane helix</keyword>
<dbReference type="SUPFAM" id="SSF48452">
    <property type="entry name" value="TPR-like"/>
    <property type="match status" value="1"/>
</dbReference>
<feature type="transmembrane region" description="Helical" evidence="6">
    <location>
        <begin position="39"/>
        <end position="57"/>
    </location>
</feature>
<organism evidence="8 9">
    <name type="scientific">Candidatus Giovannonibacteria bacterium RIFCSPLOWO2_01_FULL_46_13</name>
    <dbReference type="NCBI Taxonomy" id="1798352"/>
    <lineage>
        <taxon>Bacteria</taxon>
        <taxon>Candidatus Giovannoniibacteriota</taxon>
    </lineage>
</organism>
<dbReference type="Gene3D" id="1.25.40.10">
    <property type="entry name" value="Tetratricopeptide repeat domain"/>
    <property type="match status" value="2"/>
</dbReference>
<feature type="transmembrane region" description="Helical" evidence="6">
    <location>
        <begin position="217"/>
        <end position="235"/>
    </location>
</feature>
<dbReference type="InterPro" id="IPR019734">
    <property type="entry name" value="TPR_rpt"/>
</dbReference>
<evidence type="ECO:0000313" key="9">
    <source>
        <dbReference type="Proteomes" id="UP000178684"/>
    </source>
</evidence>
<dbReference type="InterPro" id="IPR007016">
    <property type="entry name" value="O-antigen_ligase-rel_domated"/>
</dbReference>
<proteinExistence type="predicted"/>
<feature type="transmembrane region" description="Helical" evidence="6">
    <location>
        <begin position="344"/>
        <end position="367"/>
    </location>
</feature>
<feature type="transmembrane region" description="Helical" evidence="6">
    <location>
        <begin position="130"/>
        <end position="149"/>
    </location>
</feature>
<reference evidence="8 9" key="1">
    <citation type="journal article" date="2016" name="Nat. Commun.">
        <title>Thousands of microbial genomes shed light on interconnected biogeochemical processes in an aquifer system.</title>
        <authorList>
            <person name="Anantharaman K."/>
            <person name="Brown C.T."/>
            <person name="Hug L.A."/>
            <person name="Sharon I."/>
            <person name="Castelle C.J."/>
            <person name="Probst A.J."/>
            <person name="Thomas B.C."/>
            <person name="Singh A."/>
            <person name="Wilkins M.J."/>
            <person name="Karaoz U."/>
            <person name="Brodie E.L."/>
            <person name="Williams K.H."/>
            <person name="Hubbard S.S."/>
            <person name="Banfield J.F."/>
        </authorList>
    </citation>
    <scope>NUCLEOTIDE SEQUENCE [LARGE SCALE GENOMIC DNA]</scope>
</reference>
<dbReference type="PANTHER" id="PTHR37422">
    <property type="entry name" value="TEICHURONIC ACID BIOSYNTHESIS PROTEIN TUAE"/>
    <property type="match status" value="1"/>
</dbReference>
<dbReference type="EMBL" id="MFIE01000003">
    <property type="protein sequence ID" value="OGF83309.1"/>
    <property type="molecule type" value="Genomic_DNA"/>
</dbReference>
<gene>
    <name evidence="8" type="ORF">A3B18_01520</name>
</gene>
<dbReference type="Pfam" id="PF04932">
    <property type="entry name" value="Wzy_C"/>
    <property type="match status" value="1"/>
</dbReference>
<dbReference type="Proteomes" id="UP000178684">
    <property type="component" value="Unassembled WGS sequence"/>
</dbReference>
<evidence type="ECO:0000313" key="8">
    <source>
        <dbReference type="EMBL" id="OGF83309.1"/>
    </source>
</evidence>
<evidence type="ECO:0000259" key="7">
    <source>
        <dbReference type="Pfam" id="PF04932"/>
    </source>
</evidence>
<comment type="subcellular location">
    <subcellularLocation>
        <location evidence="1">Membrane</location>
        <topology evidence="1">Multi-pass membrane protein</topology>
    </subcellularLocation>
</comment>
<name>A0A1F5X615_9BACT</name>
<dbReference type="AlphaFoldDB" id="A0A1F5X615"/>
<sequence>MQTNRYLLTAIKIGLGIILFAPLFVSNTMFFPFITAKNFLFRIIIEILLALWVILALRDRRYMPRRSLLLIFVAASVGVLILSTIFGVDPSRSFWSNFERMEGLLGYLHLFVYFLILISVNKTEKDWWRFFHVSFLSAILVGVYALFQLGGVFQIHQGGVRIDSTLGNATYLAVYMLFHVFLSLYYFLKTKNHLSQVAYGALVIFTAFILYETATRGAILGLIGGLFLFGLIFAITSREKKWRYFAFGVLALVIAISAGVYALRDSDFIQNNPTLGRLSNISAQGDDAQARFQIWGMSFEAFKERPILGWGPENFSVVFSKYFDPRLWSREPWFDRSHNVILDWLITGGVFGLVSYLGIFATSLWLLLKKYRERKISNLELSIFTGLLAGFLFQNIFVFDQLTSYLLFFAVLGYIYFLTQGESLEKPAPLVAPGTAQVFSAVAVVAIVISLYFFNIKPLLANFSLLSALEAANAGNFQAAQTNFKRAINLSPLGRREAREQYSHFASLIAGRSDIPEAIRVSSINDGIDQSKLEAEDSALDARSHLFLGSVYNAAGRKAEALAAFEKALELSPKKQQIIFIVAQFYLDAGEKDKAVELAKMGASLDPTYNEAQHNLIMLQISAGKDQDALAAIDNLIKNGKAGAERIKVWASLFVAQKKFDIAADLYKKVLETTPNDTQTRISLAASYYEAGKINLAIKEIEEAIRLNPSFKEQGEGFIKQLREGVKEVE</sequence>
<feature type="repeat" description="TPR" evidence="5">
    <location>
        <begin position="678"/>
        <end position="711"/>
    </location>
</feature>
<protein>
    <recommendedName>
        <fullName evidence="7">O-antigen ligase-related domain-containing protein</fullName>
    </recommendedName>
</protein>
<evidence type="ECO:0000256" key="3">
    <source>
        <dbReference type="ARBA" id="ARBA00022989"/>
    </source>
</evidence>
<dbReference type="InterPro" id="IPR051533">
    <property type="entry name" value="WaaL-like"/>
</dbReference>
<dbReference type="PROSITE" id="PS50293">
    <property type="entry name" value="TPR_REGION"/>
    <property type="match status" value="1"/>
</dbReference>
<feature type="transmembrane region" description="Helical" evidence="6">
    <location>
        <begin position="379"/>
        <end position="396"/>
    </location>
</feature>
<evidence type="ECO:0000256" key="2">
    <source>
        <dbReference type="ARBA" id="ARBA00022692"/>
    </source>
</evidence>
<evidence type="ECO:0000256" key="5">
    <source>
        <dbReference type="PROSITE-ProRule" id="PRU00339"/>
    </source>
</evidence>
<comment type="caution">
    <text evidence="8">The sequence shown here is derived from an EMBL/GenBank/DDBJ whole genome shotgun (WGS) entry which is preliminary data.</text>
</comment>
<feature type="domain" description="O-antigen ligase-related" evidence="7">
    <location>
        <begin position="202"/>
        <end position="357"/>
    </location>
</feature>
<dbReference type="SMART" id="SM00028">
    <property type="entry name" value="TPR"/>
    <property type="match status" value="5"/>
</dbReference>
<evidence type="ECO:0000256" key="4">
    <source>
        <dbReference type="ARBA" id="ARBA00023136"/>
    </source>
</evidence>
<feature type="transmembrane region" description="Helical" evidence="6">
    <location>
        <begin position="194"/>
        <end position="211"/>
    </location>
</feature>
<keyword evidence="5" id="KW-0802">TPR repeat</keyword>
<dbReference type="PROSITE" id="PS50005">
    <property type="entry name" value="TPR"/>
    <property type="match status" value="3"/>
</dbReference>
<keyword evidence="4 6" id="KW-0472">Membrane</keyword>
<keyword evidence="2 6" id="KW-0812">Transmembrane</keyword>
<evidence type="ECO:0000256" key="6">
    <source>
        <dbReference type="SAM" id="Phobius"/>
    </source>
</evidence>
<feature type="transmembrane region" description="Helical" evidence="6">
    <location>
        <begin position="169"/>
        <end position="187"/>
    </location>
</feature>
<dbReference type="Pfam" id="PF13432">
    <property type="entry name" value="TPR_16"/>
    <property type="match status" value="1"/>
</dbReference>
<feature type="transmembrane region" description="Helical" evidence="6">
    <location>
        <begin position="7"/>
        <end position="33"/>
    </location>
</feature>
<feature type="transmembrane region" description="Helical" evidence="6">
    <location>
        <begin position="69"/>
        <end position="88"/>
    </location>
</feature>
<feature type="repeat" description="TPR" evidence="5">
    <location>
        <begin position="644"/>
        <end position="677"/>
    </location>
</feature>
<accession>A0A1F5X615</accession>
<feature type="transmembrane region" description="Helical" evidence="6">
    <location>
        <begin position="242"/>
        <end position="263"/>
    </location>
</feature>
<feature type="transmembrane region" description="Helical" evidence="6">
    <location>
        <begin position="100"/>
        <end position="118"/>
    </location>
</feature>